<dbReference type="EMBL" id="WJXW01000014">
    <property type="protein sequence ID" value="KAF9730676.1"/>
    <property type="molecule type" value="Genomic_DNA"/>
</dbReference>
<dbReference type="OrthoDB" id="4738875at2759"/>
<dbReference type="AlphaFoldDB" id="A0A9P6KLI1"/>
<evidence type="ECO:0000313" key="3">
    <source>
        <dbReference type="Proteomes" id="UP000756921"/>
    </source>
</evidence>
<evidence type="ECO:0000313" key="2">
    <source>
        <dbReference type="EMBL" id="KAF9730676.1"/>
    </source>
</evidence>
<evidence type="ECO:0000256" key="1">
    <source>
        <dbReference type="SAM" id="MobiDB-lite"/>
    </source>
</evidence>
<proteinExistence type="predicted"/>
<gene>
    <name evidence="2" type="ORF">PMIN01_11545</name>
</gene>
<protein>
    <submittedName>
        <fullName evidence="2">Uncharacterized protein</fullName>
    </submittedName>
</protein>
<feature type="compositionally biased region" description="Basic and acidic residues" evidence="1">
    <location>
        <begin position="153"/>
        <end position="167"/>
    </location>
</feature>
<feature type="region of interest" description="Disordered" evidence="1">
    <location>
        <begin position="141"/>
        <end position="167"/>
    </location>
</feature>
<dbReference type="Proteomes" id="UP000756921">
    <property type="component" value="Unassembled WGS sequence"/>
</dbReference>
<accession>A0A9P6KLI1</accession>
<keyword evidence="3" id="KW-1185">Reference proteome</keyword>
<name>A0A9P6KLI1_9PLEO</name>
<comment type="caution">
    <text evidence="2">The sequence shown here is derived from an EMBL/GenBank/DDBJ whole genome shotgun (WGS) entry which is preliminary data.</text>
</comment>
<organism evidence="2 3">
    <name type="scientific">Paraphaeosphaeria minitans</name>
    <dbReference type="NCBI Taxonomy" id="565426"/>
    <lineage>
        <taxon>Eukaryota</taxon>
        <taxon>Fungi</taxon>
        <taxon>Dikarya</taxon>
        <taxon>Ascomycota</taxon>
        <taxon>Pezizomycotina</taxon>
        <taxon>Dothideomycetes</taxon>
        <taxon>Pleosporomycetidae</taxon>
        <taxon>Pleosporales</taxon>
        <taxon>Massarineae</taxon>
        <taxon>Didymosphaeriaceae</taxon>
        <taxon>Paraphaeosphaeria</taxon>
    </lineage>
</organism>
<reference evidence="2" key="1">
    <citation type="journal article" date="2020" name="Mol. Plant Microbe Interact.">
        <title>Genome Sequence of the Biocontrol Agent Coniothyrium minitans strain Conio (IMI 134523).</title>
        <authorList>
            <person name="Patel D."/>
            <person name="Shittu T.A."/>
            <person name="Baroncelli R."/>
            <person name="Muthumeenakshi S."/>
            <person name="Osborne T.H."/>
            <person name="Janganan T.K."/>
            <person name="Sreenivasaprasad S."/>
        </authorList>
    </citation>
    <scope>NUCLEOTIDE SEQUENCE</scope>
    <source>
        <strain evidence="2">Conio</strain>
    </source>
</reference>
<sequence>MSPIQHPPLPPGTRPALPSDIPRLGLLYVASFHYSPNTKWARPYYPQYPEDMLAQYTAWAIQSLQDPQFIVLVATDAFDASERSKTEAHFPEGVTTGLGHDVEEGNQVPVATLVLKVGTERGRAWREAGGKALMGAELPSKPELRGRDRHQGHRDAMIDFENAARVR</sequence>